<dbReference type="InterPro" id="IPR013785">
    <property type="entry name" value="Aldolase_TIM"/>
</dbReference>
<feature type="active site" evidence="12">
    <location>
        <position position="131"/>
    </location>
</feature>
<dbReference type="InterPro" id="IPR004651">
    <property type="entry name" value="HisF"/>
</dbReference>
<dbReference type="CDD" id="cd04731">
    <property type="entry name" value="HisF"/>
    <property type="match status" value="1"/>
</dbReference>
<comment type="function">
    <text evidence="10 12">IGPS catalyzes the conversion of PRFAR and glutamine to IGP, AICAR and glutamate. The HisF subunit catalyzes the cyclization activity that produces IGP and AICAR from PRFAR using the ammonia provided by the HisH subunit.</text>
</comment>
<dbReference type="InterPro" id="IPR018313">
    <property type="entry name" value="SBP_3_CS"/>
</dbReference>
<dbReference type="Gene3D" id="3.20.20.70">
    <property type="entry name" value="Aldolase class I"/>
    <property type="match status" value="1"/>
</dbReference>
<comment type="subcellular location">
    <subcellularLocation>
        <location evidence="1 12">Cytoplasm</location>
    </subcellularLocation>
</comment>
<organism evidence="14 15">
    <name type="scientific">Aurantimonas aggregata</name>
    <dbReference type="NCBI Taxonomy" id="2047720"/>
    <lineage>
        <taxon>Bacteria</taxon>
        <taxon>Pseudomonadati</taxon>
        <taxon>Pseudomonadota</taxon>
        <taxon>Alphaproteobacteria</taxon>
        <taxon>Hyphomicrobiales</taxon>
        <taxon>Aurantimonadaceae</taxon>
        <taxon>Aurantimonas</taxon>
    </lineage>
</organism>
<name>A0A6L9MKN8_9HYPH</name>
<evidence type="ECO:0000256" key="7">
    <source>
        <dbReference type="ARBA" id="ARBA00022729"/>
    </source>
</evidence>
<keyword evidence="7" id="KW-0732">Signal</keyword>
<comment type="subunit">
    <text evidence="4 12">Heterodimer of HisH and HisF.</text>
</comment>
<gene>
    <name evidence="12 14" type="primary">hisF</name>
    <name evidence="14" type="ORF">GTW51_17025</name>
</gene>
<evidence type="ECO:0000256" key="13">
    <source>
        <dbReference type="RuleBase" id="RU003657"/>
    </source>
</evidence>
<dbReference type="PANTHER" id="PTHR21235:SF2">
    <property type="entry name" value="IMIDAZOLE GLYCEROL PHOSPHATE SYNTHASE HISHF"/>
    <property type="match status" value="1"/>
</dbReference>
<evidence type="ECO:0000256" key="8">
    <source>
        <dbReference type="ARBA" id="ARBA00023102"/>
    </source>
</evidence>
<comment type="similarity">
    <text evidence="3 12 13">Belongs to the HisA/HisF family.</text>
</comment>
<evidence type="ECO:0000256" key="4">
    <source>
        <dbReference type="ARBA" id="ARBA00011152"/>
    </source>
</evidence>
<evidence type="ECO:0000256" key="1">
    <source>
        <dbReference type="ARBA" id="ARBA00004496"/>
    </source>
</evidence>
<dbReference type="InterPro" id="IPR050064">
    <property type="entry name" value="IGPS_HisA/HisF"/>
</dbReference>
<keyword evidence="15" id="KW-1185">Reference proteome</keyword>
<dbReference type="PROSITE" id="PS01039">
    <property type="entry name" value="SBP_BACTERIAL_3"/>
    <property type="match status" value="1"/>
</dbReference>
<dbReference type="InterPro" id="IPR006062">
    <property type="entry name" value="His_biosynth"/>
</dbReference>
<keyword evidence="9 12" id="KW-0456">Lyase</keyword>
<dbReference type="FunFam" id="3.20.20.70:FF:000006">
    <property type="entry name" value="Imidazole glycerol phosphate synthase subunit HisF"/>
    <property type="match status" value="1"/>
</dbReference>
<dbReference type="GO" id="GO:0005737">
    <property type="term" value="C:cytoplasm"/>
    <property type="evidence" value="ECO:0007669"/>
    <property type="project" value="UniProtKB-SubCell"/>
</dbReference>
<dbReference type="GO" id="GO:0000107">
    <property type="term" value="F:imidazoleglycerol-phosphate synthase activity"/>
    <property type="evidence" value="ECO:0007669"/>
    <property type="project" value="UniProtKB-UniRule"/>
</dbReference>
<dbReference type="Pfam" id="PF00977">
    <property type="entry name" value="His_biosynth"/>
    <property type="match status" value="1"/>
</dbReference>
<comment type="catalytic activity">
    <reaction evidence="11 12">
        <text>5-[(5-phospho-1-deoxy-D-ribulos-1-ylimino)methylamino]-1-(5-phospho-beta-D-ribosyl)imidazole-4-carboxamide + L-glutamine = D-erythro-1-(imidazol-4-yl)glycerol 3-phosphate + 5-amino-1-(5-phospho-beta-D-ribosyl)imidazole-4-carboxamide + L-glutamate + H(+)</text>
        <dbReference type="Rhea" id="RHEA:24793"/>
        <dbReference type="ChEBI" id="CHEBI:15378"/>
        <dbReference type="ChEBI" id="CHEBI:29985"/>
        <dbReference type="ChEBI" id="CHEBI:58278"/>
        <dbReference type="ChEBI" id="CHEBI:58359"/>
        <dbReference type="ChEBI" id="CHEBI:58475"/>
        <dbReference type="ChEBI" id="CHEBI:58525"/>
        <dbReference type="EC" id="4.3.2.10"/>
    </reaction>
</comment>
<feature type="active site" evidence="12">
    <location>
        <position position="12"/>
    </location>
</feature>
<evidence type="ECO:0000256" key="2">
    <source>
        <dbReference type="ARBA" id="ARBA00005091"/>
    </source>
</evidence>
<proteinExistence type="inferred from homology"/>
<evidence type="ECO:0000256" key="5">
    <source>
        <dbReference type="ARBA" id="ARBA00022490"/>
    </source>
</evidence>
<protein>
    <recommendedName>
        <fullName evidence="12">Imidazole glycerol phosphate synthase subunit HisF</fullName>
        <ecNumber evidence="12">4.3.2.10</ecNumber>
    </recommendedName>
    <alternativeName>
        <fullName evidence="12">IGP synthase cyclase subunit</fullName>
    </alternativeName>
    <alternativeName>
        <fullName evidence="12">IGP synthase subunit HisF</fullName>
    </alternativeName>
    <alternativeName>
        <fullName evidence="12">ImGP synthase subunit HisF</fullName>
        <shortName evidence="12">IGPS subunit HisF</shortName>
    </alternativeName>
</protein>
<keyword evidence="8 12" id="KW-0368">Histidine biosynthesis</keyword>
<evidence type="ECO:0000313" key="15">
    <source>
        <dbReference type="Proteomes" id="UP000476332"/>
    </source>
</evidence>
<comment type="pathway">
    <text evidence="2 12">Amino-acid biosynthesis; L-histidine biosynthesis; L-histidine from 5-phospho-alpha-D-ribose 1-diphosphate: step 5/9.</text>
</comment>
<dbReference type="Proteomes" id="UP000476332">
    <property type="component" value="Unassembled WGS sequence"/>
</dbReference>
<keyword evidence="5 12" id="KW-0963">Cytoplasm</keyword>
<evidence type="ECO:0000256" key="3">
    <source>
        <dbReference type="ARBA" id="ARBA00009667"/>
    </source>
</evidence>
<dbReference type="UniPathway" id="UPA00031">
    <property type="reaction ID" value="UER00010"/>
</dbReference>
<dbReference type="GO" id="GO:0000105">
    <property type="term" value="P:L-histidine biosynthetic process"/>
    <property type="evidence" value="ECO:0007669"/>
    <property type="project" value="UniProtKB-UniRule"/>
</dbReference>
<dbReference type="NCBIfam" id="TIGR00735">
    <property type="entry name" value="hisF"/>
    <property type="match status" value="1"/>
</dbReference>
<reference evidence="14 15" key="1">
    <citation type="submission" date="2020-01" db="EMBL/GenBank/DDBJ databases">
        <title>Genomes of bacteria type strains.</title>
        <authorList>
            <person name="Chen J."/>
            <person name="Zhu S."/>
            <person name="Chen J."/>
        </authorList>
    </citation>
    <scope>NUCLEOTIDE SEQUENCE [LARGE SCALE GENOMIC DNA]</scope>
    <source>
        <strain evidence="14 15">KCTC 52919</strain>
    </source>
</reference>
<dbReference type="PANTHER" id="PTHR21235">
    <property type="entry name" value="IMIDAZOLE GLYCEROL PHOSPHATE SYNTHASE SUBUNIT HISF/H IGP SYNTHASE SUBUNIT HISF/H"/>
    <property type="match status" value="1"/>
</dbReference>
<evidence type="ECO:0000256" key="10">
    <source>
        <dbReference type="ARBA" id="ARBA00025475"/>
    </source>
</evidence>
<dbReference type="GO" id="GO:0016829">
    <property type="term" value="F:lyase activity"/>
    <property type="evidence" value="ECO:0007669"/>
    <property type="project" value="UniProtKB-KW"/>
</dbReference>
<keyword evidence="6 12" id="KW-0028">Amino-acid biosynthesis</keyword>
<evidence type="ECO:0000256" key="11">
    <source>
        <dbReference type="ARBA" id="ARBA00047838"/>
    </source>
</evidence>
<dbReference type="EMBL" id="JAAAMJ010000015">
    <property type="protein sequence ID" value="NDV88407.1"/>
    <property type="molecule type" value="Genomic_DNA"/>
</dbReference>
<dbReference type="SUPFAM" id="SSF51366">
    <property type="entry name" value="Ribulose-phoshate binding barrel"/>
    <property type="match status" value="1"/>
</dbReference>
<evidence type="ECO:0000313" key="14">
    <source>
        <dbReference type="EMBL" id="NDV88407.1"/>
    </source>
</evidence>
<evidence type="ECO:0000256" key="9">
    <source>
        <dbReference type="ARBA" id="ARBA00023239"/>
    </source>
</evidence>
<dbReference type="HAMAP" id="MF_01013">
    <property type="entry name" value="HisF"/>
    <property type="match status" value="1"/>
</dbReference>
<sequence length="268" mass="27994">MTLKARIIPCLDVKDGRVVKGVNFQGLVDAGDPVEAARAYDAAGADELCFLDITASSDNRETIFDVVSRTAEQCFMPVTVGGGVRTVADVRRLLLAGADKVSINTAAVLRPELVAEAAHKFGDQCIVVAIDARRVAGTEAAPRWEIFTHGGRTATGIDAVEFARRVVSLGAGEILLTSMDRDGTKSGFDIDLTRAVADAVAVPVIASGGVGTLDHLVAGVRDGHAAAVLAASIFHFGTHTIAEAKAHMAQAGIPMRLDPAFQASVHRS</sequence>
<dbReference type="InterPro" id="IPR011060">
    <property type="entry name" value="RibuloseP-bd_barrel"/>
</dbReference>
<evidence type="ECO:0000256" key="6">
    <source>
        <dbReference type="ARBA" id="ARBA00022605"/>
    </source>
</evidence>
<dbReference type="EC" id="4.3.2.10" evidence="12"/>
<comment type="caution">
    <text evidence="14">The sequence shown here is derived from an EMBL/GenBank/DDBJ whole genome shotgun (WGS) entry which is preliminary data.</text>
</comment>
<evidence type="ECO:0000256" key="12">
    <source>
        <dbReference type="HAMAP-Rule" id="MF_01013"/>
    </source>
</evidence>
<dbReference type="AlphaFoldDB" id="A0A6L9MKN8"/>
<accession>A0A6L9MKN8</accession>
<dbReference type="RefSeq" id="WP_163045237.1">
    <property type="nucleotide sequence ID" value="NZ_JAAAMJ010000015.1"/>
</dbReference>